<dbReference type="EMBL" id="LBTN01000042">
    <property type="protein sequence ID" value="KKQ39066.1"/>
    <property type="molecule type" value="Genomic_DNA"/>
</dbReference>
<gene>
    <name evidence="2" type="ORF">US58_C0042G0006</name>
</gene>
<feature type="transmembrane region" description="Helical" evidence="1">
    <location>
        <begin position="13"/>
        <end position="33"/>
    </location>
</feature>
<dbReference type="AlphaFoldDB" id="A0A0G0KEP5"/>
<proteinExistence type="predicted"/>
<evidence type="ECO:0000256" key="1">
    <source>
        <dbReference type="SAM" id="Phobius"/>
    </source>
</evidence>
<keyword evidence="1" id="KW-1133">Transmembrane helix</keyword>
<keyword evidence="1" id="KW-0472">Membrane</keyword>
<dbReference type="STRING" id="1619036.US58_C0042G0006"/>
<feature type="transmembrane region" description="Helical" evidence="1">
    <location>
        <begin position="94"/>
        <end position="114"/>
    </location>
</feature>
<evidence type="ECO:0000313" key="3">
    <source>
        <dbReference type="Proteomes" id="UP000034333"/>
    </source>
</evidence>
<evidence type="ECO:0000313" key="2">
    <source>
        <dbReference type="EMBL" id="KKQ39066.1"/>
    </source>
</evidence>
<feature type="transmembrane region" description="Helical" evidence="1">
    <location>
        <begin position="69"/>
        <end position="87"/>
    </location>
</feature>
<reference evidence="2 3" key="1">
    <citation type="journal article" date="2015" name="Nature">
        <title>rRNA introns, odd ribosomes, and small enigmatic genomes across a large radiation of phyla.</title>
        <authorList>
            <person name="Brown C.T."/>
            <person name="Hug L.A."/>
            <person name="Thomas B.C."/>
            <person name="Sharon I."/>
            <person name="Castelle C.J."/>
            <person name="Singh A."/>
            <person name="Wilkins M.J."/>
            <person name="Williams K.H."/>
            <person name="Banfield J.F."/>
        </authorList>
    </citation>
    <scope>NUCLEOTIDE SEQUENCE [LARGE SCALE GENOMIC DNA]</scope>
</reference>
<accession>A0A0G0KEP5</accession>
<name>A0A0G0KEP5_9BACT</name>
<dbReference type="Proteomes" id="UP000034333">
    <property type="component" value="Unassembled WGS sequence"/>
</dbReference>
<protein>
    <submittedName>
        <fullName evidence="2">Uncharacterized protein</fullName>
    </submittedName>
</protein>
<organism evidence="2 3">
    <name type="scientific">Candidatus Magasanikbacteria bacterium GW2011_GWA2_37_8</name>
    <dbReference type="NCBI Taxonomy" id="1619036"/>
    <lineage>
        <taxon>Bacteria</taxon>
        <taxon>Candidatus Magasanikiibacteriota</taxon>
    </lineage>
</organism>
<comment type="caution">
    <text evidence="2">The sequence shown here is derived from an EMBL/GenBank/DDBJ whole genome shotgun (WGS) entry which is preliminary data.</text>
</comment>
<keyword evidence="1" id="KW-0812">Transmembrane</keyword>
<sequence>MLFYSPKLYLRDWWITAPLLVTVFLQIFMWWYLIANIHPTSEQFFLHYNIIFGIDLLGSWWRIFYLPAGGLLLLLFNFVASWLIYSSEKLLSRVLVITTAILHVGLLLALWLIVGLNI</sequence>